<reference evidence="3 4" key="1">
    <citation type="journal article" date="2015" name="Genome Announc.">
        <title>Expanding the biotechnology potential of lactobacilli through comparative genomics of 213 strains and associated genera.</title>
        <authorList>
            <person name="Sun Z."/>
            <person name="Harris H.M."/>
            <person name="McCann A."/>
            <person name="Guo C."/>
            <person name="Argimon S."/>
            <person name="Zhang W."/>
            <person name="Yang X."/>
            <person name="Jeffery I.B."/>
            <person name="Cooney J.C."/>
            <person name="Kagawa T.F."/>
            <person name="Liu W."/>
            <person name="Song Y."/>
            <person name="Salvetti E."/>
            <person name="Wrobel A."/>
            <person name="Rasinkangas P."/>
            <person name="Parkhill J."/>
            <person name="Rea M.C."/>
            <person name="O'Sullivan O."/>
            <person name="Ritari J."/>
            <person name="Douillard F.P."/>
            <person name="Paul Ross R."/>
            <person name="Yang R."/>
            <person name="Briner A.E."/>
            <person name="Felis G.E."/>
            <person name="de Vos W.M."/>
            <person name="Barrangou R."/>
            <person name="Klaenhammer T.R."/>
            <person name="Caufield P.W."/>
            <person name="Cui Y."/>
            <person name="Zhang H."/>
            <person name="O'Toole P.W."/>
        </authorList>
    </citation>
    <scope>NUCLEOTIDE SEQUENCE [LARGE SCALE GENOMIC DNA]</scope>
    <source>
        <strain evidence="3 4">DSM 23365</strain>
    </source>
</reference>
<evidence type="ECO:0000259" key="2">
    <source>
        <dbReference type="Pfam" id="PF13514"/>
    </source>
</evidence>
<proteinExistence type="predicted"/>
<dbReference type="RefSeq" id="WP_057152343.1">
    <property type="nucleotide sequence ID" value="NZ_AYZM01000171.1"/>
</dbReference>
<dbReference type="InterPro" id="IPR027417">
    <property type="entry name" value="P-loop_NTPase"/>
</dbReference>
<dbReference type="Gene3D" id="3.40.50.300">
    <property type="entry name" value="P-loop containing nucleotide triphosphate hydrolases"/>
    <property type="match status" value="2"/>
</dbReference>
<sequence length="878" mass="99073">MQITTIKIYGFGQFHETTVKLNREFQLIYGPNEAGKSTLVAFIASLLFGFETAKHRYAMYQPKSGALYGGELTFKHHDHDYWLKRVAGPHGGSVTFRDLTADETLDKAALTDLLRPVDKDLFYQIFCFGERELQAVDQLDRFELVQRIQRIGAVGSDNWIGLTKQLARESDALYKPRGRVQPLAKLLREYDALTQEVQTAKQAYESYQKLMAQQAEGETALAELQQRVVDQQQKLAELQQLVTNYPDFVTYQQLMQQTDSTSHRLSTTDWQTFTKLTAQRNQLQSALDQTEVALADSEAIQPDSEVMAVYQAHQSQIKTLAAQLPQLRELTNTATTQEAQQLASFRQRYGEQIVMARPFSAIDQPRISRLIAAQQANQTKQAAIEQQRRDHQQTFSRLSDQATASRGGISVKWLGAGVVIALLSVLILTGWLKSLGGVAGLLVAAYGIFHPMLQQNGQSAIDAQLTLLSRQLDGDRQQLGDLAGELAELTTQLTEVERHYQLGAYSVDQWLAMQADLQQVSQLQRTIARRQQQRQSGDAELQRYFEQWQFAAPVLQLQGTAAQKLMQITNFVAAAEDQVNRSQAQVSERQRLQHVQQDYQQQLTASQKTLQAFLKTANVTTTEAFERQYQASQQAQQRETQLTAVKQRLSESERQRLAQFDSVAAIEAAVETAKAQLQSLMTKRDGQLKQQSERAYAIEKKGHSVAYQQLLQRRADLEAEIERMTDDWLTNQLLIKWIDQTLVNASQGRQPQILKAVQQFFAVLTDQRYQQVTFTDETVQVTRADGIVFDVGELSGGTAEQLYVALRLAFTQVMADQIQLPMIVDDSFVNFDRQRTARAVKLLTEMGNGQVLYLTANADNLAFVAADQTLNLTNLAVK</sequence>
<dbReference type="InterPro" id="IPR038734">
    <property type="entry name" value="YhaN_AAA"/>
</dbReference>
<protein>
    <recommendedName>
        <fullName evidence="2">YhaN AAA domain-containing protein</fullName>
    </recommendedName>
</protein>
<dbReference type="PANTHER" id="PTHR41259">
    <property type="entry name" value="DOUBLE-STRAND BREAK REPAIR RAD50 ATPASE, PUTATIVE-RELATED"/>
    <property type="match status" value="1"/>
</dbReference>
<dbReference type="STRING" id="1423804.FD14_GL002474"/>
<dbReference type="OrthoDB" id="9764467at2"/>
<gene>
    <name evidence="3" type="ORF">FD14_GL002474</name>
</gene>
<feature type="coiled-coil region" evidence="1">
    <location>
        <begin position="635"/>
        <end position="683"/>
    </location>
</feature>
<dbReference type="Pfam" id="PF13514">
    <property type="entry name" value="AAA_27"/>
    <property type="match status" value="1"/>
</dbReference>
<feature type="domain" description="YhaN AAA" evidence="2">
    <location>
        <begin position="1"/>
        <end position="201"/>
    </location>
</feature>
<keyword evidence="4" id="KW-1185">Reference proteome</keyword>
<dbReference type="PANTHER" id="PTHR41259:SF1">
    <property type="entry name" value="DOUBLE-STRAND BREAK REPAIR RAD50 ATPASE, PUTATIVE-RELATED"/>
    <property type="match status" value="1"/>
</dbReference>
<evidence type="ECO:0000256" key="1">
    <source>
        <dbReference type="SAM" id="Coils"/>
    </source>
</evidence>
<dbReference type="AlphaFoldDB" id="A0A0R2ERG6"/>
<evidence type="ECO:0000313" key="4">
    <source>
        <dbReference type="Proteomes" id="UP000051442"/>
    </source>
</evidence>
<organism evidence="3 4">
    <name type="scientific">Secundilactobacillus similis DSM 23365 = JCM 2765</name>
    <dbReference type="NCBI Taxonomy" id="1423804"/>
    <lineage>
        <taxon>Bacteria</taxon>
        <taxon>Bacillati</taxon>
        <taxon>Bacillota</taxon>
        <taxon>Bacilli</taxon>
        <taxon>Lactobacillales</taxon>
        <taxon>Lactobacillaceae</taxon>
        <taxon>Secundilactobacillus</taxon>
    </lineage>
</organism>
<name>A0A0R2ERG6_9LACO</name>
<keyword evidence="1" id="KW-0175">Coiled coil</keyword>
<dbReference type="Proteomes" id="UP000051442">
    <property type="component" value="Unassembled WGS sequence"/>
</dbReference>
<dbReference type="EMBL" id="AYZM01000171">
    <property type="protein sequence ID" value="KRN17755.1"/>
    <property type="molecule type" value="Genomic_DNA"/>
</dbReference>
<comment type="caution">
    <text evidence="3">The sequence shown here is derived from an EMBL/GenBank/DDBJ whole genome shotgun (WGS) entry which is preliminary data.</text>
</comment>
<feature type="coiled-coil region" evidence="1">
    <location>
        <begin position="183"/>
        <end position="241"/>
    </location>
</feature>
<dbReference type="PATRIC" id="fig|1423804.4.peg.2675"/>
<accession>A0A0R2ERG6</accession>
<dbReference type="SUPFAM" id="SSF52540">
    <property type="entry name" value="P-loop containing nucleoside triphosphate hydrolases"/>
    <property type="match status" value="1"/>
</dbReference>
<evidence type="ECO:0000313" key="3">
    <source>
        <dbReference type="EMBL" id="KRN17755.1"/>
    </source>
</evidence>